<protein>
    <submittedName>
        <fullName evidence="1">Uncharacterized protein</fullName>
    </submittedName>
</protein>
<dbReference type="EMBL" id="DACSEO010000143">
    <property type="protein sequence ID" value="HAT1685057.1"/>
    <property type="molecule type" value="Genomic_DNA"/>
</dbReference>
<evidence type="ECO:0000313" key="1">
    <source>
        <dbReference type="EMBL" id="HAT1685057.1"/>
    </source>
</evidence>
<dbReference type="RefSeq" id="WP_004110880.1">
    <property type="nucleotide sequence ID" value="NZ_CAWPIY010000496.1"/>
</dbReference>
<dbReference type="AlphaFoldDB" id="A0AAN5LDV4"/>
<comment type="caution">
    <text evidence="1">The sequence shown here is derived from an EMBL/GenBank/DDBJ whole genome shotgun (WGS) entry which is preliminary data.</text>
</comment>
<sequence>MKLKLDFVSNSSSTSFVYISDDELTEEVFLRAAGVDRDGPVGDLFSQMFYEISTSLQQYGEQLTTKIAADKFSGSHEFTPEVIEKMKVAIDQGKRVITSTLSSDGSLAESVLCMAMFEIDSDHFYINAYNNYW</sequence>
<gene>
    <name evidence="1" type="ORF">I8Y21_005886</name>
</gene>
<reference evidence="1" key="2">
    <citation type="submission" date="2020-11" db="EMBL/GenBank/DDBJ databases">
        <authorList>
            <consortium name="NCBI Pathogen Detection Project"/>
        </authorList>
    </citation>
    <scope>NUCLEOTIDE SEQUENCE</scope>
    <source>
        <strain evidence="1">R404</strain>
    </source>
</reference>
<organism evidence="1 2">
    <name type="scientific">Klebsiella oxytoca</name>
    <dbReference type="NCBI Taxonomy" id="571"/>
    <lineage>
        <taxon>Bacteria</taxon>
        <taxon>Pseudomonadati</taxon>
        <taxon>Pseudomonadota</taxon>
        <taxon>Gammaproteobacteria</taxon>
        <taxon>Enterobacterales</taxon>
        <taxon>Enterobacteriaceae</taxon>
        <taxon>Klebsiella/Raoultella group</taxon>
        <taxon>Klebsiella</taxon>
    </lineage>
</organism>
<accession>A0AAN5LDV4</accession>
<proteinExistence type="predicted"/>
<evidence type="ECO:0000313" key="2">
    <source>
        <dbReference type="Proteomes" id="UP000856143"/>
    </source>
</evidence>
<name>A0AAN5LDV4_KLEOX</name>
<reference evidence="1" key="1">
    <citation type="journal article" date="2018" name="Genome Biol.">
        <title>SKESA: strategic k-mer extension for scrupulous assemblies.</title>
        <authorList>
            <person name="Souvorov A."/>
            <person name="Agarwala R."/>
            <person name="Lipman D.J."/>
        </authorList>
    </citation>
    <scope>NUCLEOTIDE SEQUENCE</scope>
    <source>
        <strain evidence="1">R404</strain>
    </source>
</reference>
<dbReference type="Proteomes" id="UP000856143">
    <property type="component" value="Unassembled WGS sequence"/>
</dbReference>